<dbReference type="AlphaFoldDB" id="A0AA95KS94"/>
<feature type="domain" description="Knr4/Smi1-like" evidence="1">
    <location>
        <begin position="26"/>
        <end position="141"/>
    </location>
</feature>
<organism evidence="2 3">
    <name type="scientific">Paenibacillus woosongensis</name>
    <dbReference type="NCBI Taxonomy" id="307580"/>
    <lineage>
        <taxon>Bacteria</taxon>
        <taxon>Bacillati</taxon>
        <taxon>Bacillota</taxon>
        <taxon>Bacilli</taxon>
        <taxon>Bacillales</taxon>
        <taxon>Paenibacillaceae</taxon>
        <taxon>Paenibacillus</taxon>
    </lineage>
</organism>
<dbReference type="RefSeq" id="WP_283924791.1">
    <property type="nucleotide sequence ID" value="NZ_CP126084.1"/>
</dbReference>
<dbReference type="Gene3D" id="3.40.1580.10">
    <property type="entry name" value="SMI1/KNR4-like"/>
    <property type="match status" value="1"/>
</dbReference>
<dbReference type="InterPro" id="IPR018958">
    <property type="entry name" value="Knr4/Smi1-like_dom"/>
</dbReference>
<proteinExistence type="predicted"/>
<dbReference type="InterPro" id="IPR037883">
    <property type="entry name" value="Knr4/Smi1-like_sf"/>
</dbReference>
<name>A0AA95KS94_9BACL</name>
<sequence>MSLLELRKLRHLRENIILNYQKIINNFILKYNGGKPVIRRFSTLDDKQTSLLMLLFPLSESNEPNLEGNYMEFNESKIIPSNLLSIGDDPIENKICISVSGDDKGYIYYWSLDMEDIDEEDYLPSYKNMSLIAKSFTEFMNGLCVTEES</sequence>
<accession>A0AA95KS94</accession>
<dbReference type="SUPFAM" id="SSF160631">
    <property type="entry name" value="SMI1/KNR4-like"/>
    <property type="match status" value="1"/>
</dbReference>
<gene>
    <name evidence="2" type="ORF">QNH46_13575</name>
</gene>
<evidence type="ECO:0000313" key="2">
    <source>
        <dbReference type="EMBL" id="WHX47198.1"/>
    </source>
</evidence>
<evidence type="ECO:0000313" key="3">
    <source>
        <dbReference type="Proteomes" id="UP001177943"/>
    </source>
</evidence>
<dbReference type="EMBL" id="CP126084">
    <property type="protein sequence ID" value="WHX47198.1"/>
    <property type="molecule type" value="Genomic_DNA"/>
</dbReference>
<reference evidence="2" key="1">
    <citation type="submission" date="2023-05" db="EMBL/GenBank/DDBJ databases">
        <title>Comparative genomics of Bacillaceae isolates and their secondary metabolite potential.</title>
        <authorList>
            <person name="Song L."/>
            <person name="Nielsen L.J."/>
            <person name="Mohite O."/>
            <person name="Xu X."/>
            <person name="Weber T."/>
            <person name="Kovacs A.T."/>
        </authorList>
    </citation>
    <scope>NUCLEOTIDE SEQUENCE</scope>
    <source>
        <strain evidence="2">B2_4</strain>
    </source>
</reference>
<dbReference type="Proteomes" id="UP001177943">
    <property type="component" value="Chromosome"/>
</dbReference>
<evidence type="ECO:0000259" key="1">
    <source>
        <dbReference type="Pfam" id="PF09346"/>
    </source>
</evidence>
<dbReference type="Pfam" id="PF09346">
    <property type="entry name" value="SMI1_KNR4"/>
    <property type="match status" value="1"/>
</dbReference>
<dbReference type="KEGG" id="pwn:QNH46_13575"/>
<protein>
    <submittedName>
        <fullName evidence="2">SMI1/KNR4 family protein</fullName>
    </submittedName>
</protein>